<organism evidence="5 6">
    <name type="scientific">Protofrankia coriariae</name>
    <dbReference type="NCBI Taxonomy" id="1562887"/>
    <lineage>
        <taxon>Bacteria</taxon>
        <taxon>Bacillati</taxon>
        <taxon>Actinomycetota</taxon>
        <taxon>Actinomycetes</taxon>
        <taxon>Frankiales</taxon>
        <taxon>Frankiaceae</taxon>
        <taxon>Protofrankia</taxon>
    </lineage>
</organism>
<dbReference type="PANTHER" id="PTHR33204:SF18">
    <property type="entry name" value="TRANSCRIPTIONAL REGULATORY PROTEIN"/>
    <property type="match status" value="1"/>
</dbReference>
<accession>A0ABR5F1T5</accession>
<dbReference type="EMBL" id="JWIO01000028">
    <property type="protein sequence ID" value="KLL10675.1"/>
    <property type="molecule type" value="Genomic_DNA"/>
</dbReference>
<evidence type="ECO:0000313" key="5">
    <source>
        <dbReference type="EMBL" id="KLL10675.1"/>
    </source>
</evidence>
<proteinExistence type="predicted"/>
<dbReference type="SUPFAM" id="SSF46785">
    <property type="entry name" value="Winged helix' DNA-binding domain"/>
    <property type="match status" value="1"/>
</dbReference>
<dbReference type="Proteomes" id="UP000035425">
    <property type="component" value="Unassembled WGS sequence"/>
</dbReference>
<keyword evidence="3" id="KW-0804">Transcription</keyword>
<comment type="caution">
    <text evidence="5">The sequence shown here is derived from an EMBL/GenBank/DDBJ whole genome shotgun (WGS) entry which is preliminary data.</text>
</comment>
<evidence type="ECO:0000256" key="1">
    <source>
        <dbReference type="ARBA" id="ARBA00023015"/>
    </source>
</evidence>
<keyword evidence="2" id="KW-0238">DNA-binding</keyword>
<dbReference type="PANTHER" id="PTHR33204">
    <property type="entry name" value="TRANSCRIPTIONAL REGULATOR, MARR FAMILY"/>
    <property type="match status" value="1"/>
</dbReference>
<keyword evidence="1" id="KW-0805">Transcription regulation</keyword>
<dbReference type="InterPro" id="IPR036390">
    <property type="entry name" value="WH_DNA-bd_sf"/>
</dbReference>
<evidence type="ECO:0000313" key="6">
    <source>
        <dbReference type="Proteomes" id="UP000035425"/>
    </source>
</evidence>
<feature type="domain" description="HTH hxlR-type" evidence="4">
    <location>
        <begin position="18"/>
        <end position="117"/>
    </location>
</feature>
<name>A0ABR5F1T5_9ACTN</name>
<dbReference type="InterPro" id="IPR036388">
    <property type="entry name" value="WH-like_DNA-bd_sf"/>
</dbReference>
<dbReference type="PROSITE" id="PS51118">
    <property type="entry name" value="HTH_HXLR"/>
    <property type="match status" value="1"/>
</dbReference>
<evidence type="ECO:0000256" key="2">
    <source>
        <dbReference type="ARBA" id="ARBA00023125"/>
    </source>
</evidence>
<protein>
    <submittedName>
        <fullName evidence="5">Transcriptional regulator</fullName>
    </submittedName>
</protein>
<reference evidence="5 6" key="1">
    <citation type="submission" date="2014-12" db="EMBL/GenBank/DDBJ databases">
        <title>Frankia sp. BMG5.1 draft genome.</title>
        <authorList>
            <person name="Gtari M."/>
            <person name="Ghodhbane-Gtari F."/>
            <person name="Nouioui I."/>
            <person name="Ktari A."/>
            <person name="Hezbri K."/>
            <person name="Mimouni W."/>
            <person name="Sbissi I."/>
            <person name="Ayari A."/>
            <person name="Yamanaka T."/>
            <person name="Normand P."/>
            <person name="Tisa L.S."/>
            <person name="Boudabous A."/>
        </authorList>
    </citation>
    <scope>NUCLEOTIDE SEQUENCE [LARGE SCALE GENOMIC DNA]</scope>
    <source>
        <strain evidence="5 6">BMG5.1</strain>
    </source>
</reference>
<evidence type="ECO:0000256" key="3">
    <source>
        <dbReference type="ARBA" id="ARBA00023163"/>
    </source>
</evidence>
<evidence type="ECO:0000259" key="4">
    <source>
        <dbReference type="PROSITE" id="PS51118"/>
    </source>
</evidence>
<dbReference type="Gene3D" id="1.10.10.10">
    <property type="entry name" value="Winged helix-like DNA-binding domain superfamily/Winged helix DNA-binding domain"/>
    <property type="match status" value="1"/>
</dbReference>
<gene>
    <name evidence="5" type="ORF">FrCorBMG51_16750</name>
</gene>
<keyword evidence="6" id="KW-1185">Reference proteome</keyword>
<dbReference type="InterPro" id="IPR002577">
    <property type="entry name" value="HTH_HxlR"/>
</dbReference>
<sequence>MRLVGPLQDRDAWAADACSAARTLDILATKASFLVVRELFYGTTRFDDFVRRVGTSAPTIARALSRLEDAGVIARTPYRTDGHRARDEYRLTEAGEELLPVIMALIQWGDAHLQPDGPPLRFHDVTTQQQVRVALVATPDTPQLESRQIQVAVHSPAGRANS</sequence>
<dbReference type="Pfam" id="PF01638">
    <property type="entry name" value="HxlR"/>
    <property type="match status" value="1"/>
</dbReference>